<dbReference type="AlphaFoldDB" id="A0A4D8QB10"/>
<proteinExistence type="predicted"/>
<keyword evidence="1" id="KW-0614">Plasmid</keyword>
<protein>
    <submittedName>
        <fullName evidence="1">Uncharacterized protein</fullName>
    </submittedName>
</protein>
<dbReference type="EMBL" id="CP032337">
    <property type="protein sequence ID" value="QCO07498.1"/>
    <property type="molecule type" value="Genomic_DNA"/>
</dbReference>
<accession>A0A4D8QB10</accession>
<sequence>MTVPQNNRQSPGAVQNSNHLAVIQRVGGGGTASGTFQGTTYKAVPGRSKVLQNQPSCLMVTNVVSADVTDWSALIVHLEMIARSASLSAVQVMAAPGLPFDPALVKAADDLGCQVHLDGQLLVKKV</sequence>
<organism evidence="1 2">
    <name type="scientific">Azospirillum brasilense</name>
    <dbReference type="NCBI Taxonomy" id="192"/>
    <lineage>
        <taxon>Bacteria</taxon>
        <taxon>Pseudomonadati</taxon>
        <taxon>Pseudomonadota</taxon>
        <taxon>Alphaproteobacteria</taxon>
        <taxon>Rhodospirillales</taxon>
        <taxon>Azospirillaceae</taxon>
        <taxon>Azospirillum</taxon>
    </lineage>
</organism>
<geneLocation type="plasmid" evidence="1 2">
    <name>p7</name>
</geneLocation>
<dbReference type="Proteomes" id="UP000298596">
    <property type="component" value="Plasmid p7"/>
</dbReference>
<evidence type="ECO:0000313" key="1">
    <source>
        <dbReference type="EMBL" id="QCO07498.1"/>
    </source>
</evidence>
<name>A0A4D8QB10_AZOBR</name>
<gene>
    <name evidence="1" type="ORF">D3867_37065</name>
</gene>
<reference evidence="1 2" key="1">
    <citation type="submission" date="2018-09" db="EMBL/GenBank/DDBJ databases">
        <title>Whole genome based analysis of evolution and adaptive divergence in Indian and Brazilian strains of Azospirillum brasilense.</title>
        <authorList>
            <person name="Singh C."/>
            <person name="Tripathi A.K."/>
        </authorList>
    </citation>
    <scope>NUCLEOTIDE SEQUENCE [LARGE SCALE GENOMIC DNA]</scope>
    <source>
        <strain evidence="1 2">MTCC4036</strain>
        <plasmid evidence="1 2">p7</plasmid>
    </source>
</reference>
<evidence type="ECO:0000313" key="2">
    <source>
        <dbReference type="Proteomes" id="UP000298596"/>
    </source>
</evidence>